<evidence type="ECO:0000313" key="1">
    <source>
        <dbReference type="EMBL" id="MBM0234190.1"/>
    </source>
</evidence>
<reference evidence="1 2" key="1">
    <citation type="submission" date="2021-01" db="EMBL/GenBank/DDBJ databases">
        <title>Draft genome sequence of Micromonospora sp. strain STR1_7.</title>
        <authorList>
            <person name="Karlyshev A."/>
            <person name="Jawad R."/>
        </authorList>
    </citation>
    <scope>NUCLEOTIDE SEQUENCE [LARGE SCALE GENOMIC DNA]</scope>
    <source>
        <strain evidence="1 2">STR1-7</strain>
    </source>
</reference>
<gene>
    <name evidence="1" type="ORF">JNW91_21490</name>
</gene>
<sequence length="54" mass="5910">MTARRDAAAAPFVAVLPANVQMALRVARTSGRAAGDAHWITWRSLSPHRPRWSA</sequence>
<organism evidence="1 2">
    <name type="scientific">Micromonospora parastrephiae</name>
    <dbReference type="NCBI Taxonomy" id="2806101"/>
    <lineage>
        <taxon>Bacteria</taxon>
        <taxon>Bacillati</taxon>
        <taxon>Actinomycetota</taxon>
        <taxon>Actinomycetes</taxon>
        <taxon>Micromonosporales</taxon>
        <taxon>Micromonosporaceae</taxon>
        <taxon>Micromonospora</taxon>
    </lineage>
</organism>
<keyword evidence="2" id="KW-1185">Reference proteome</keyword>
<comment type="caution">
    <text evidence="1">The sequence shown here is derived from an EMBL/GenBank/DDBJ whole genome shotgun (WGS) entry which is preliminary data.</text>
</comment>
<dbReference type="Proteomes" id="UP000601027">
    <property type="component" value="Unassembled WGS sequence"/>
</dbReference>
<dbReference type="RefSeq" id="WP_203177296.1">
    <property type="nucleotide sequence ID" value="NZ_JAEVHM010000123.1"/>
</dbReference>
<accession>A0ABS1XY39</accession>
<name>A0ABS1XY39_9ACTN</name>
<dbReference type="EMBL" id="JAEVHM010000123">
    <property type="protein sequence ID" value="MBM0234190.1"/>
    <property type="molecule type" value="Genomic_DNA"/>
</dbReference>
<evidence type="ECO:0000313" key="2">
    <source>
        <dbReference type="Proteomes" id="UP000601027"/>
    </source>
</evidence>
<protein>
    <submittedName>
        <fullName evidence="1">Uncharacterized protein</fullName>
    </submittedName>
</protein>
<proteinExistence type="predicted"/>